<sequence>MNPSIQSLKKTLRKQLRSRLKLVSPATVAAECNIFISMDGEIETRPIIEDILATGRSCYIPRWQHDTMEMVRLTSLEDFKALPLNAWNIPEPRHDEPRENGS</sequence>
<dbReference type="InterPro" id="IPR024185">
    <property type="entry name" value="FTHF_cligase-like_sf"/>
</dbReference>
<comment type="similarity">
    <text evidence="1">Belongs to the 5-formyltetrahydrofolate cyclo-ligase family.</text>
</comment>
<comment type="catalytic activity">
    <reaction evidence="4">
        <text>(6S)-5-formyl-5,6,7,8-tetrahydrofolate + ATP = (6R)-5,10-methenyltetrahydrofolate + ADP + phosphate</text>
        <dbReference type="Rhea" id="RHEA:10488"/>
        <dbReference type="ChEBI" id="CHEBI:30616"/>
        <dbReference type="ChEBI" id="CHEBI:43474"/>
        <dbReference type="ChEBI" id="CHEBI:57455"/>
        <dbReference type="ChEBI" id="CHEBI:57457"/>
        <dbReference type="ChEBI" id="CHEBI:456216"/>
        <dbReference type="EC" id="6.3.3.2"/>
    </reaction>
</comment>
<organism evidence="6 7">
    <name type="scientific">Syncephalis pseudoplumigaleata</name>
    <dbReference type="NCBI Taxonomy" id="1712513"/>
    <lineage>
        <taxon>Eukaryota</taxon>
        <taxon>Fungi</taxon>
        <taxon>Fungi incertae sedis</taxon>
        <taxon>Zoopagomycota</taxon>
        <taxon>Zoopagomycotina</taxon>
        <taxon>Zoopagomycetes</taxon>
        <taxon>Zoopagales</taxon>
        <taxon>Piptocephalidaceae</taxon>
        <taxon>Syncephalis</taxon>
    </lineage>
</organism>
<evidence type="ECO:0000256" key="4">
    <source>
        <dbReference type="ARBA" id="ARBA00036539"/>
    </source>
</evidence>
<dbReference type="InterPro" id="IPR037171">
    <property type="entry name" value="NagB/RpiA_transferase-like"/>
</dbReference>
<dbReference type="PANTHER" id="PTHR23407:SF1">
    <property type="entry name" value="5-FORMYLTETRAHYDROFOLATE CYCLO-LIGASE"/>
    <property type="match status" value="1"/>
</dbReference>
<dbReference type="GO" id="GO:0005739">
    <property type="term" value="C:mitochondrion"/>
    <property type="evidence" value="ECO:0007669"/>
    <property type="project" value="TreeGrafter"/>
</dbReference>
<keyword evidence="3" id="KW-0067">ATP-binding</keyword>
<gene>
    <name evidence="6" type="ORF">SYNPS1DRAFT_17778</name>
</gene>
<dbReference type="AlphaFoldDB" id="A0A4P9YVC6"/>
<keyword evidence="7" id="KW-1185">Reference proteome</keyword>
<evidence type="ECO:0000313" key="6">
    <source>
        <dbReference type="EMBL" id="RKP24013.1"/>
    </source>
</evidence>
<evidence type="ECO:0000256" key="3">
    <source>
        <dbReference type="ARBA" id="ARBA00022840"/>
    </source>
</evidence>
<proteinExistence type="inferred from homology"/>
<dbReference type="GO" id="GO:0005524">
    <property type="term" value="F:ATP binding"/>
    <property type="evidence" value="ECO:0007669"/>
    <property type="project" value="UniProtKB-KW"/>
</dbReference>
<dbReference type="GO" id="GO:0035999">
    <property type="term" value="P:tetrahydrofolate interconversion"/>
    <property type="evidence" value="ECO:0007669"/>
    <property type="project" value="TreeGrafter"/>
</dbReference>
<dbReference type="SUPFAM" id="SSF100950">
    <property type="entry name" value="NagB/RpiA/CoA transferase-like"/>
    <property type="match status" value="1"/>
</dbReference>
<protein>
    <recommendedName>
        <fullName evidence="5">5-formyltetrahydrofolate cyclo-ligase</fullName>
        <ecNumber evidence="5">6.3.3.2</ecNumber>
    </recommendedName>
</protein>
<dbReference type="InterPro" id="IPR002698">
    <property type="entry name" value="FTHF_cligase"/>
</dbReference>
<dbReference type="Proteomes" id="UP000278143">
    <property type="component" value="Unassembled WGS sequence"/>
</dbReference>
<evidence type="ECO:0000256" key="5">
    <source>
        <dbReference type="ARBA" id="ARBA00038966"/>
    </source>
</evidence>
<dbReference type="EMBL" id="KZ990505">
    <property type="protein sequence ID" value="RKP24013.1"/>
    <property type="molecule type" value="Genomic_DNA"/>
</dbReference>
<evidence type="ECO:0000313" key="7">
    <source>
        <dbReference type="Proteomes" id="UP000278143"/>
    </source>
</evidence>
<dbReference type="GO" id="GO:0030272">
    <property type="term" value="F:5-formyltetrahydrofolate cyclo-ligase activity"/>
    <property type="evidence" value="ECO:0007669"/>
    <property type="project" value="UniProtKB-EC"/>
</dbReference>
<accession>A0A4P9YVC6</accession>
<dbReference type="GO" id="GO:0009396">
    <property type="term" value="P:folic acid-containing compound biosynthetic process"/>
    <property type="evidence" value="ECO:0007669"/>
    <property type="project" value="TreeGrafter"/>
</dbReference>
<dbReference type="PANTHER" id="PTHR23407">
    <property type="entry name" value="ATPASE INHIBITOR/5-FORMYLTETRAHYDROFOLATE CYCLO-LIGASE"/>
    <property type="match status" value="1"/>
</dbReference>
<keyword evidence="2" id="KW-0547">Nucleotide-binding</keyword>
<dbReference type="OrthoDB" id="2015992at2759"/>
<dbReference type="Gene3D" id="3.40.50.10420">
    <property type="entry name" value="NagB/RpiA/CoA transferase-like"/>
    <property type="match status" value="1"/>
</dbReference>
<reference evidence="7" key="1">
    <citation type="journal article" date="2018" name="Nat. Microbiol.">
        <title>Leveraging single-cell genomics to expand the fungal tree of life.</title>
        <authorList>
            <person name="Ahrendt S.R."/>
            <person name="Quandt C.A."/>
            <person name="Ciobanu D."/>
            <person name="Clum A."/>
            <person name="Salamov A."/>
            <person name="Andreopoulos B."/>
            <person name="Cheng J.F."/>
            <person name="Woyke T."/>
            <person name="Pelin A."/>
            <person name="Henrissat B."/>
            <person name="Reynolds N.K."/>
            <person name="Benny G.L."/>
            <person name="Smith M.E."/>
            <person name="James T.Y."/>
            <person name="Grigoriev I.V."/>
        </authorList>
    </citation>
    <scope>NUCLEOTIDE SEQUENCE [LARGE SCALE GENOMIC DNA]</scope>
    <source>
        <strain evidence="7">Benny S71-1</strain>
    </source>
</reference>
<dbReference type="Pfam" id="PF01812">
    <property type="entry name" value="5-FTHF_cyc-lig"/>
    <property type="match status" value="1"/>
</dbReference>
<evidence type="ECO:0000256" key="2">
    <source>
        <dbReference type="ARBA" id="ARBA00022741"/>
    </source>
</evidence>
<evidence type="ECO:0000256" key="1">
    <source>
        <dbReference type="ARBA" id="ARBA00010638"/>
    </source>
</evidence>
<name>A0A4P9YVC6_9FUNG</name>
<dbReference type="EC" id="6.3.3.2" evidence="5"/>